<dbReference type="OMA" id="CPRTYFH"/>
<sequence length="61" mass="7463">MVLEIDYQGTRSYFYTEKTPSILEVAKFFIYLKNMTRILPCKFLPSYRIILLEWESQRLQH</sequence>
<organism evidence="1 2">
    <name type="scientific">Suricata suricatta</name>
    <name type="common">Meerkat</name>
    <dbReference type="NCBI Taxonomy" id="37032"/>
    <lineage>
        <taxon>Eukaryota</taxon>
        <taxon>Metazoa</taxon>
        <taxon>Chordata</taxon>
        <taxon>Craniata</taxon>
        <taxon>Vertebrata</taxon>
        <taxon>Euteleostomi</taxon>
        <taxon>Mammalia</taxon>
        <taxon>Eutheria</taxon>
        <taxon>Laurasiatheria</taxon>
        <taxon>Carnivora</taxon>
        <taxon>Feliformia</taxon>
        <taxon>Herpestidae</taxon>
        <taxon>Suricata</taxon>
    </lineage>
</organism>
<dbReference type="AlphaFoldDB" id="A0A673SXR0"/>
<reference evidence="1" key="2">
    <citation type="submission" date="2025-08" db="UniProtKB">
        <authorList>
            <consortium name="Ensembl"/>
        </authorList>
    </citation>
    <scope>IDENTIFICATION</scope>
</reference>
<keyword evidence="2" id="KW-1185">Reference proteome</keyword>
<protein>
    <submittedName>
        <fullName evidence="1">Uncharacterized protein</fullName>
    </submittedName>
</protein>
<reference evidence="1 2" key="1">
    <citation type="submission" date="2019-05" db="EMBL/GenBank/DDBJ databases">
        <title>A Chromosome-scale Meerkat (S. suricatta) Genome Assembly.</title>
        <authorList>
            <person name="Dudchenko O."/>
            <person name="Lieberman Aiden E."/>
            <person name="Tung J."/>
            <person name="Barreiro L.B."/>
            <person name="Clutton-Brock T.H."/>
        </authorList>
    </citation>
    <scope>NUCLEOTIDE SEQUENCE [LARGE SCALE GENOMIC DNA]</scope>
</reference>
<evidence type="ECO:0000313" key="1">
    <source>
        <dbReference type="Ensembl" id="ENSSSUP00005001594.1"/>
    </source>
</evidence>
<dbReference type="Proteomes" id="UP000472268">
    <property type="component" value="Chromosome 4"/>
</dbReference>
<accession>A0A673SXR0</accession>
<name>A0A673SXR0_SURSU</name>
<evidence type="ECO:0000313" key="2">
    <source>
        <dbReference type="Proteomes" id="UP000472268"/>
    </source>
</evidence>
<proteinExistence type="predicted"/>
<dbReference type="Ensembl" id="ENSSSUT00005001868.1">
    <property type="protein sequence ID" value="ENSSSUP00005001594.1"/>
    <property type="gene ID" value="ENSSSUG00005001114.1"/>
</dbReference>
<reference evidence="1" key="3">
    <citation type="submission" date="2025-09" db="UniProtKB">
        <authorList>
            <consortium name="Ensembl"/>
        </authorList>
    </citation>
    <scope>IDENTIFICATION</scope>
</reference>